<dbReference type="InterPro" id="IPR013083">
    <property type="entry name" value="Znf_RING/FYVE/PHD"/>
</dbReference>
<dbReference type="PROSITE" id="PS50005">
    <property type="entry name" value="TPR"/>
    <property type="match status" value="1"/>
</dbReference>
<protein>
    <recommendedName>
        <fullName evidence="11">LON peptidase N-terminal domain and RING finger protein 1</fullName>
    </recommendedName>
</protein>
<evidence type="ECO:0000259" key="7">
    <source>
        <dbReference type="PROSITE" id="PS50089"/>
    </source>
</evidence>
<dbReference type="Proteomes" id="UP000822688">
    <property type="component" value="Chromosome 10"/>
</dbReference>
<sequence length="545" mass="62180">MDCFFSIQGRIGSTSQPHNTREGKGLHTQGLGGDHQEHNQFTWCLFVCLFVHCYQGLSQDQSQCSTMGSELEDVEDLSSWNGEGEAPPPEDDASAEFLRKGNSDFRNARFKEAIMCYTKALQGSSVDHALLYSNRCAAYCRLSKLLRTIPARVSEESAIYELDPMSLGQLALRDAEKVVKLRSQDPKAYLCKATAQTLLEQYEAAVEVYLSGLEIDPTNKTLQDGLREVKTLMEGAEHSDNKRRKLERSDELDCTLCLKLLHQPITTPCGHSFCRQCLLQALDHGNKCPICRTVIFVSPKTYPVSVTLNNLIQRNFPEEYEERKAETDAAVTQAGGESLPLFVMDVVLPMQHMILNIFEPRYRLMIRRVVEGNHRFGMVRIEDSGSLAEVACEVEITECEPLPDGRFHIEVVGKRRFRMTETWEQDGYRVAKVQWLHDTVHPDGSSEKEQLDRSVQTAADLVNGFITRAREIARSDRRLLELLNRTEGMPSVREPERFSFWVANLLHTSSRERLQYLRMTDTHERLSREISRLRAMSTDHNCRIQ</sequence>
<evidence type="ECO:0008006" key="11">
    <source>
        <dbReference type="Google" id="ProtNLM"/>
    </source>
</evidence>
<dbReference type="CDD" id="cd16514">
    <property type="entry name" value="RING-HC_LONFs_rpt2"/>
    <property type="match status" value="1"/>
</dbReference>
<dbReference type="PROSITE" id="PS51787">
    <property type="entry name" value="LON_N"/>
    <property type="match status" value="1"/>
</dbReference>
<comment type="caution">
    <text evidence="9">The sequence shown here is derived from an EMBL/GenBank/DDBJ whole genome shotgun (WGS) entry which is preliminary data.</text>
</comment>
<dbReference type="InterPro" id="IPR011990">
    <property type="entry name" value="TPR-like_helical_dom_sf"/>
</dbReference>
<dbReference type="Gene3D" id="3.30.40.10">
    <property type="entry name" value="Zinc/RING finger domain, C3HC4 (zinc finger)"/>
    <property type="match status" value="1"/>
</dbReference>
<evidence type="ECO:0000256" key="5">
    <source>
        <dbReference type="PROSITE-ProRule" id="PRU00339"/>
    </source>
</evidence>
<dbReference type="PROSITE" id="PS00518">
    <property type="entry name" value="ZF_RING_1"/>
    <property type="match status" value="1"/>
</dbReference>
<dbReference type="InterPro" id="IPR015947">
    <property type="entry name" value="PUA-like_sf"/>
</dbReference>
<evidence type="ECO:0000313" key="9">
    <source>
        <dbReference type="EMBL" id="KAG0559713.1"/>
    </source>
</evidence>
<dbReference type="GO" id="GO:0061630">
    <property type="term" value="F:ubiquitin protein ligase activity"/>
    <property type="evidence" value="ECO:0007669"/>
    <property type="project" value="TreeGrafter"/>
</dbReference>
<dbReference type="SUPFAM" id="SSF48452">
    <property type="entry name" value="TPR-like"/>
    <property type="match status" value="1"/>
</dbReference>
<keyword evidence="5" id="KW-0802">TPR repeat</keyword>
<feature type="region of interest" description="Disordered" evidence="6">
    <location>
        <begin position="11"/>
        <end position="31"/>
    </location>
</feature>
<dbReference type="Gene3D" id="1.20.58.1480">
    <property type="match status" value="1"/>
</dbReference>
<keyword evidence="1" id="KW-0479">Metal-binding</keyword>
<dbReference type="EMBL" id="CM026431">
    <property type="protein sequence ID" value="KAG0559713.1"/>
    <property type="molecule type" value="Genomic_DNA"/>
</dbReference>
<evidence type="ECO:0000256" key="4">
    <source>
        <dbReference type="PROSITE-ProRule" id="PRU00175"/>
    </source>
</evidence>
<dbReference type="SUPFAM" id="SSF57850">
    <property type="entry name" value="RING/U-box"/>
    <property type="match status" value="1"/>
</dbReference>
<dbReference type="InterPro" id="IPR046336">
    <property type="entry name" value="Lon_prtase_N_sf"/>
</dbReference>
<reference evidence="9" key="1">
    <citation type="submission" date="2020-06" db="EMBL/GenBank/DDBJ databases">
        <title>WGS assembly of Ceratodon purpureus strain R40.</title>
        <authorList>
            <person name="Carey S.B."/>
            <person name="Jenkins J."/>
            <person name="Shu S."/>
            <person name="Lovell J.T."/>
            <person name="Sreedasyam A."/>
            <person name="Maumus F."/>
            <person name="Tiley G.P."/>
            <person name="Fernandez-Pozo N."/>
            <person name="Barry K."/>
            <person name="Chen C."/>
            <person name="Wang M."/>
            <person name="Lipzen A."/>
            <person name="Daum C."/>
            <person name="Saski C.A."/>
            <person name="Payton A.C."/>
            <person name="Mcbreen J.C."/>
            <person name="Conrad R.E."/>
            <person name="Kollar L.M."/>
            <person name="Olsson S."/>
            <person name="Huttunen S."/>
            <person name="Landis J.B."/>
            <person name="Wickett N.J."/>
            <person name="Johnson M.G."/>
            <person name="Rensing S.A."/>
            <person name="Grimwood J."/>
            <person name="Schmutz J."/>
            <person name="Mcdaniel S.F."/>
        </authorList>
    </citation>
    <scope>NUCLEOTIDE SEQUENCE</scope>
    <source>
        <strain evidence="9">R40</strain>
    </source>
</reference>
<dbReference type="AlphaFoldDB" id="A0A8T0GL27"/>
<proteinExistence type="predicted"/>
<dbReference type="InterPro" id="IPR001841">
    <property type="entry name" value="Znf_RING"/>
</dbReference>
<dbReference type="Pfam" id="PF13923">
    <property type="entry name" value="zf-C3HC4_2"/>
    <property type="match status" value="1"/>
</dbReference>
<dbReference type="GO" id="GO:0005737">
    <property type="term" value="C:cytoplasm"/>
    <property type="evidence" value="ECO:0007669"/>
    <property type="project" value="UniProtKB-ARBA"/>
</dbReference>
<feature type="repeat" description="TPR" evidence="5">
    <location>
        <begin position="186"/>
        <end position="219"/>
    </location>
</feature>
<dbReference type="PANTHER" id="PTHR23327">
    <property type="entry name" value="RING FINGER PROTEIN 127"/>
    <property type="match status" value="1"/>
</dbReference>
<evidence type="ECO:0000256" key="1">
    <source>
        <dbReference type="ARBA" id="ARBA00022723"/>
    </source>
</evidence>
<dbReference type="SMART" id="SM00464">
    <property type="entry name" value="LON"/>
    <property type="match status" value="1"/>
</dbReference>
<dbReference type="SMART" id="SM00028">
    <property type="entry name" value="TPR"/>
    <property type="match status" value="2"/>
</dbReference>
<dbReference type="PROSITE" id="PS50089">
    <property type="entry name" value="ZF_RING_2"/>
    <property type="match status" value="1"/>
</dbReference>
<name>A0A8T0GL27_CERPU</name>
<dbReference type="InterPro" id="IPR019734">
    <property type="entry name" value="TPR_rpt"/>
</dbReference>
<organism evidence="9 10">
    <name type="scientific">Ceratodon purpureus</name>
    <name type="common">Fire moss</name>
    <name type="synonym">Dicranum purpureum</name>
    <dbReference type="NCBI Taxonomy" id="3225"/>
    <lineage>
        <taxon>Eukaryota</taxon>
        <taxon>Viridiplantae</taxon>
        <taxon>Streptophyta</taxon>
        <taxon>Embryophyta</taxon>
        <taxon>Bryophyta</taxon>
        <taxon>Bryophytina</taxon>
        <taxon>Bryopsida</taxon>
        <taxon>Dicranidae</taxon>
        <taxon>Pseudoditrichales</taxon>
        <taxon>Ditrichaceae</taxon>
        <taxon>Ceratodon</taxon>
    </lineage>
</organism>
<dbReference type="PANTHER" id="PTHR23327:SF42">
    <property type="entry name" value="LON PEPTIDASE N-TERMINAL DOMAIN AND RING FINGER PROTEIN C14F5.10C"/>
    <property type="match status" value="1"/>
</dbReference>
<feature type="domain" description="RING-type" evidence="7">
    <location>
        <begin position="254"/>
        <end position="292"/>
    </location>
</feature>
<evidence type="ECO:0000313" key="10">
    <source>
        <dbReference type="Proteomes" id="UP000822688"/>
    </source>
</evidence>
<accession>A0A8T0GL27</accession>
<keyword evidence="10" id="KW-1185">Reference proteome</keyword>
<dbReference type="InterPro" id="IPR003111">
    <property type="entry name" value="Lon_prtase_N"/>
</dbReference>
<keyword evidence="3" id="KW-0862">Zinc</keyword>
<evidence type="ECO:0000256" key="2">
    <source>
        <dbReference type="ARBA" id="ARBA00022771"/>
    </source>
</evidence>
<gene>
    <name evidence="9" type="ORF">KC19_10G124700</name>
</gene>
<feature type="domain" description="Lon N-terminal" evidence="8">
    <location>
        <begin position="336"/>
        <end position="537"/>
    </location>
</feature>
<dbReference type="GO" id="GO:0008270">
    <property type="term" value="F:zinc ion binding"/>
    <property type="evidence" value="ECO:0007669"/>
    <property type="project" value="UniProtKB-KW"/>
</dbReference>
<dbReference type="Gene3D" id="2.30.130.40">
    <property type="entry name" value="LON domain-like"/>
    <property type="match status" value="1"/>
</dbReference>
<dbReference type="Pfam" id="PF02190">
    <property type="entry name" value="LON_substr_bdg"/>
    <property type="match status" value="1"/>
</dbReference>
<dbReference type="SUPFAM" id="SSF88697">
    <property type="entry name" value="PUA domain-like"/>
    <property type="match status" value="1"/>
</dbReference>
<dbReference type="SMART" id="SM00184">
    <property type="entry name" value="RING"/>
    <property type="match status" value="1"/>
</dbReference>
<keyword evidence="2 4" id="KW-0863">Zinc-finger</keyword>
<evidence type="ECO:0000256" key="3">
    <source>
        <dbReference type="ARBA" id="ARBA00022833"/>
    </source>
</evidence>
<evidence type="ECO:0000259" key="8">
    <source>
        <dbReference type="PROSITE" id="PS51787"/>
    </source>
</evidence>
<dbReference type="InterPro" id="IPR017907">
    <property type="entry name" value="Znf_RING_CS"/>
</dbReference>
<dbReference type="Gene3D" id="1.25.40.10">
    <property type="entry name" value="Tetratricopeptide repeat domain"/>
    <property type="match status" value="1"/>
</dbReference>
<evidence type="ECO:0000256" key="6">
    <source>
        <dbReference type="SAM" id="MobiDB-lite"/>
    </source>
</evidence>